<dbReference type="WBParaSite" id="SSTP_0000708900.1">
    <property type="protein sequence ID" value="SSTP_0000708900.1"/>
    <property type="gene ID" value="SSTP_0000708900"/>
</dbReference>
<reference evidence="3" key="1">
    <citation type="submission" date="2015-08" db="UniProtKB">
        <authorList>
            <consortium name="WormBaseParasite"/>
        </authorList>
    </citation>
    <scope>IDENTIFICATION</scope>
</reference>
<dbReference type="PANTHER" id="PTHR37435">
    <property type="entry name" value="PROTEIN CBG14344"/>
    <property type="match status" value="1"/>
</dbReference>
<keyword evidence="2" id="KW-1185">Reference proteome</keyword>
<proteinExistence type="predicted"/>
<sequence length="277" mass="32871">MGDKHLKTDNLKPLLTNIKRKVKKMKCYEMYFFYNDKGEIVDEEIIREITPKIIKYKHYNYSTPISKNTLNNQTILSKYNRYKYTKPFLSKNRTITRITPFSLSQNNIRRSPTNYNINKRFQTSTNLFPLNKYYSLINNKSKAASHTNDPVKIMNNDKQENTNKKNEYNNYQKNYIKTLTKSNFDKKTEIKNNEKIKNQLDLVSSSTISYNNNDNQIDEITSHENCLKVQAFAKSFNIINVQDWVHKNCFLVKLYIPNTTCSQINHFIDSCYNKKNI</sequence>
<dbReference type="WBParaSite" id="TCONS_00014305.p1">
    <property type="protein sequence ID" value="TCONS_00014305.p1"/>
    <property type="gene ID" value="XLOC_009518"/>
</dbReference>
<evidence type="ECO:0000259" key="1">
    <source>
        <dbReference type="Pfam" id="PF23626"/>
    </source>
</evidence>
<evidence type="ECO:0000313" key="3">
    <source>
        <dbReference type="WBParaSite" id="SSTP_0000708900.1"/>
    </source>
</evidence>
<name>A0A0K0EC83_STRER</name>
<evidence type="ECO:0000313" key="2">
    <source>
        <dbReference type="Proteomes" id="UP000035681"/>
    </source>
</evidence>
<protein>
    <submittedName>
        <fullName evidence="3">Ras-associating domain-containing protein</fullName>
    </submittedName>
</protein>
<dbReference type="PANTHER" id="PTHR37435:SF5">
    <property type="entry name" value="SECRETED PROTEIN"/>
    <property type="match status" value="1"/>
</dbReference>
<dbReference type="AlphaFoldDB" id="A0A0K0EC83"/>
<dbReference type="Pfam" id="PF23626">
    <property type="entry name" value="CCD_aECM"/>
    <property type="match status" value="1"/>
</dbReference>
<feature type="domain" description="aECM cysteine-cradle" evidence="1">
    <location>
        <begin position="223"/>
        <end position="275"/>
    </location>
</feature>
<organism evidence="3">
    <name type="scientific">Strongyloides stercoralis</name>
    <name type="common">Threadworm</name>
    <dbReference type="NCBI Taxonomy" id="6248"/>
    <lineage>
        <taxon>Eukaryota</taxon>
        <taxon>Metazoa</taxon>
        <taxon>Ecdysozoa</taxon>
        <taxon>Nematoda</taxon>
        <taxon>Chromadorea</taxon>
        <taxon>Rhabditida</taxon>
        <taxon>Tylenchina</taxon>
        <taxon>Panagrolaimomorpha</taxon>
        <taxon>Strongyloidoidea</taxon>
        <taxon>Strongyloididae</taxon>
        <taxon>Strongyloides</taxon>
    </lineage>
</organism>
<dbReference type="Proteomes" id="UP000035681">
    <property type="component" value="Unplaced"/>
</dbReference>
<accession>A0A0K0EC83</accession>
<dbReference type="InterPro" id="IPR055352">
    <property type="entry name" value="CCD_aECM"/>
</dbReference>